<evidence type="ECO:0000313" key="7">
    <source>
        <dbReference type="Proteomes" id="UP000305202"/>
    </source>
</evidence>
<keyword evidence="7" id="KW-1185">Reference proteome</keyword>
<organism evidence="6 7">
    <name type="scientific">Martelella alba</name>
    <dbReference type="NCBI Taxonomy" id="2590451"/>
    <lineage>
        <taxon>Bacteria</taxon>
        <taxon>Pseudomonadati</taxon>
        <taxon>Pseudomonadota</taxon>
        <taxon>Alphaproteobacteria</taxon>
        <taxon>Hyphomicrobiales</taxon>
        <taxon>Aurantimonadaceae</taxon>
        <taxon>Martelella</taxon>
    </lineage>
</organism>
<proteinExistence type="predicted"/>
<dbReference type="SUPFAM" id="SSF51905">
    <property type="entry name" value="FAD/NAD(P)-binding domain"/>
    <property type="match status" value="1"/>
</dbReference>
<dbReference type="Proteomes" id="UP000305202">
    <property type="component" value="Unassembled WGS sequence"/>
</dbReference>
<keyword evidence="3" id="KW-0560">Oxidoreductase</keyword>
<sequence length="762" mass="85264">MLISASTDHRELPRISIDVDFVVAGGGLSGVCAAIAAAREGLKVALVQDRPVLGGNASSEVRLWALGATSHLGNNNRWAREGGVMGEILELNLYRNRQGNPVIFDMVLLDLVSRESNIQLFLNTAIQSVESNDGHIRALCGFNSINETRYRFSAPRFCDATGDGIVGFLAGAAFRVGSEERQEFDEGMAPHEHFGHLLGHSIYFYTRHTSEPVEFVPPSFALMDITEIPRYKRLTSALNGCDLWWLEWGGRLDTVHDSEQIKWELWRIVWGVWNYIKNSGEFADAANLTLDWVGLIPGKRESRRFIGDYILQQKDIIEQRDAYDAVSFGGWSIDLHPADGVYSKLDACLQFHSKGIYTIPFRSLYSRDIDNLFIAGRIISVSHVALGSTRVMCTCGQNGHVIGQAAALCAVRDWTPRQLSEPGHIAQLQDRLMENGSYIPRRRLTLLPKATVRASSVRRLSELSANGRYQALEESCALMLPLRAGERLPIMTITLATDEACILPVTLLTSEKAFNHTPEITLGEQMLNCRPGVSSYTLQFDYCAGEDRYLFLTLARNPSVRFALSDDFTVAIKTLWHRVNNKVAKNSRQIANGDYGVEEFDFWLPQRRPMQQIPAVIFDPPLRAYSAEAVIDGAMRPSDHTHAWVPDRNDPAPELTLSLAEPIVMGEIGLMFDNDFDHAMETAQWGHHERVSPHCVKSYSLWADGRLIAEVEDNCQSWRKHIVASDRPVRQVVLRIRATHGGVAGVFAIHCIPRRQTSQAED</sequence>
<evidence type="ECO:0000256" key="5">
    <source>
        <dbReference type="ARBA" id="ARBA00023014"/>
    </source>
</evidence>
<gene>
    <name evidence="6" type="ORF">FCN80_24875</name>
</gene>
<dbReference type="PANTHER" id="PTHR43498">
    <property type="entry name" value="FERREDOXIN:COB-COM HETERODISULFIDE REDUCTASE SUBUNIT A"/>
    <property type="match status" value="1"/>
</dbReference>
<keyword evidence="4" id="KW-0408">Iron</keyword>
<keyword evidence="1" id="KW-0004">4Fe-4S</keyword>
<dbReference type="Gene3D" id="3.50.50.60">
    <property type="entry name" value="FAD/NAD(P)-binding domain"/>
    <property type="match status" value="1"/>
</dbReference>
<evidence type="ECO:0000256" key="1">
    <source>
        <dbReference type="ARBA" id="ARBA00022485"/>
    </source>
</evidence>
<evidence type="ECO:0000313" key="6">
    <source>
        <dbReference type="EMBL" id="TKI02480.1"/>
    </source>
</evidence>
<evidence type="ECO:0000256" key="4">
    <source>
        <dbReference type="ARBA" id="ARBA00023004"/>
    </source>
</evidence>
<keyword evidence="2" id="KW-0479">Metal-binding</keyword>
<evidence type="ECO:0000256" key="2">
    <source>
        <dbReference type="ARBA" id="ARBA00022723"/>
    </source>
</evidence>
<evidence type="ECO:0000256" key="3">
    <source>
        <dbReference type="ARBA" id="ARBA00023002"/>
    </source>
</evidence>
<dbReference type="InterPro" id="IPR039650">
    <property type="entry name" value="HdrA-like"/>
</dbReference>
<dbReference type="EMBL" id="SZPQ01000075">
    <property type="protein sequence ID" value="TKI02480.1"/>
    <property type="molecule type" value="Genomic_DNA"/>
</dbReference>
<dbReference type="InterPro" id="IPR036188">
    <property type="entry name" value="FAD/NAD-bd_sf"/>
</dbReference>
<dbReference type="PANTHER" id="PTHR43498:SF1">
    <property type="entry name" value="COB--COM HETERODISULFIDE REDUCTASE IRON-SULFUR SUBUNIT A"/>
    <property type="match status" value="1"/>
</dbReference>
<name>A0ABY2SDF6_9HYPH</name>
<dbReference type="RefSeq" id="WP_136993000.1">
    <property type="nucleotide sequence ID" value="NZ_SZPQ01000075.1"/>
</dbReference>
<protein>
    <submittedName>
        <fullName evidence="6">FAD-dependent oxidoreductase</fullName>
    </submittedName>
</protein>
<accession>A0ABY2SDF6</accession>
<comment type="caution">
    <text evidence="6">The sequence shown here is derived from an EMBL/GenBank/DDBJ whole genome shotgun (WGS) entry which is preliminary data.</text>
</comment>
<dbReference type="Pfam" id="PF12831">
    <property type="entry name" value="FAD_oxidored"/>
    <property type="match status" value="1"/>
</dbReference>
<keyword evidence="5" id="KW-0411">Iron-sulfur</keyword>
<reference evidence="6 7" key="1">
    <citation type="submission" date="2019-04" db="EMBL/GenBank/DDBJ databases">
        <authorList>
            <person name="Li M."/>
            <person name="Gao C."/>
        </authorList>
    </citation>
    <scope>NUCLEOTIDE SEQUENCE [LARGE SCALE GENOMIC DNA]</scope>
    <source>
        <strain evidence="6 7">BGMRC 2031</strain>
    </source>
</reference>